<evidence type="ECO:0000313" key="2">
    <source>
        <dbReference type="EMBL" id="UPU44539.1"/>
    </source>
</evidence>
<dbReference type="AlphaFoldDB" id="A0AB38RHC5"/>
<organism evidence="2 3">
    <name type="scientific">Rhodococcus qingshengii JCM 15477</name>
    <dbReference type="NCBI Taxonomy" id="1303681"/>
    <lineage>
        <taxon>Bacteria</taxon>
        <taxon>Bacillati</taxon>
        <taxon>Actinomycetota</taxon>
        <taxon>Actinomycetes</taxon>
        <taxon>Mycobacteriales</taxon>
        <taxon>Nocardiaceae</taxon>
        <taxon>Rhodococcus</taxon>
        <taxon>Rhodococcus erythropolis group</taxon>
    </lineage>
</organism>
<reference evidence="3" key="1">
    <citation type="journal article" date="2022" name="Environ. Microbiol.">
        <title>Functional analysis, diversity, and distribution of carbendazim hydrolases MheI and CbmA, responsible for the initial step in carbendazim degradation.</title>
        <authorList>
            <person name="Zhang M."/>
            <person name="Bai X."/>
            <person name="Li Q."/>
            <person name="Zhang L."/>
            <person name="Zhu Q."/>
            <person name="Gao S."/>
            <person name="Ke Z."/>
            <person name="Jiang M."/>
            <person name="Hu J."/>
            <person name="Qiu J."/>
            <person name="Hong Q."/>
        </authorList>
    </citation>
    <scope>NUCLEOTIDE SEQUENCE [LARGE SCALE GENOMIC DNA]</scope>
    <source>
        <strain evidence="3">djl-6</strain>
    </source>
</reference>
<dbReference type="InterPro" id="IPR009721">
    <property type="entry name" value="O-acyltransferase_WSD1_C"/>
</dbReference>
<dbReference type="Pfam" id="PF06974">
    <property type="entry name" value="WS_DGAT_C"/>
    <property type="match status" value="1"/>
</dbReference>
<dbReference type="RefSeq" id="WP_231915218.1">
    <property type="nucleotide sequence ID" value="NZ_CP096563.1"/>
</dbReference>
<name>A0AB38RHC5_RHOSG</name>
<proteinExistence type="predicted"/>
<dbReference type="EMBL" id="CP096563">
    <property type="protein sequence ID" value="UPU44539.1"/>
    <property type="molecule type" value="Genomic_DNA"/>
</dbReference>
<dbReference type="Proteomes" id="UP000831484">
    <property type="component" value="Chromosome"/>
</dbReference>
<protein>
    <submittedName>
        <fullName evidence="2">WSD1 family O-acyltransferase</fullName>
    </submittedName>
</protein>
<evidence type="ECO:0000313" key="3">
    <source>
        <dbReference type="Proteomes" id="UP000831484"/>
    </source>
</evidence>
<evidence type="ECO:0000259" key="1">
    <source>
        <dbReference type="Pfam" id="PF06974"/>
    </source>
</evidence>
<feature type="domain" description="O-acyltransferase WSD1 C-terminal" evidence="1">
    <location>
        <begin position="1"/>
        <end position="74"/>
    </location>
</feature>
<accession>A0AB38RHC5</accession>
<gene>
    <name evidence="2" type="ORF">M0639_07585</name>
</gene>
<sequence>MVSNIPLSVEGLTLAGAPGAAVLAVQAPIDGDGLRHFMVAAAGGGLTLNVIADTATMPDLHHYIELLRASFDDLAAAAAMQTADSPNQEVAS</sequence>
<keyword evidence="3" id="KW-1185">Reference proteome</keyword>